<sequence>MEQIAAFLNYYNMTGQHSADRALTRYKHDVSALRERNEISTGPGRWALGTPENALSFAPNSTIINQKWGAAHVMTSTKTDVESDLRNVGRPSARVRCGQYEPEQGAALAADLVAMPETPFRQFATQQIDPACTARGTGINRWEWLPENPQERVMVPFEFLVDSRHEAKDAVYHNMDKPLEYSVAARERRFICGKVYVDPAVPVERAHRRAEPKSFTNTLHSR</sequence>
<reference evidence="1" key="1">
    <citation type="journal article" date="2020" name="Nature">
        <title>Giant virus diversity and host interactions through global metagenomics.</title>
        <authorList>
            <person name="Schulz F."/>
            <person name="Roux S."/>
            <person name="Paez-Espino D."/>
            <person name="Jungbluth S."/>
            <person name="Walsh D.A."/>
            <person name="Denef V.J."/>
            <person name="McMahon K.D."/>
            <person name="Konstantinidis K.T."/>
            <person name="Eloe-Fadrosh E.A."/>
            <person name="Kyrpides N.C."/>
            <person name="Woyke T."/>
        </authorList>
    </citation>
    <scope>NUCLEOTIDE SEQUENCE</scope>
    <source>
        <strain evidence="1">GVMAG-M-3300023179-138</strain>
    </source>
</reference>
<dbReference type="AlphaFoldDB" id="A0A6C0E552"/>
<protein>
    <submittedName>
        <fullName evidence="1">Uncharacterized protein</fullName>
    </submittedName>
</protein>
<organism evidence="1">
    <name type="scientific">viral metagenome</name>
    <dbReference type="NCBI Taxonomy" id="1070528"/>
    <lineage>
        <taxon>unclassified sequences</taxon>
        <taxon>metagenomes</taxon>
        <taxon>organismal metagenomes</taxon>
    </lineage>
</organism>
<dbReference type="EMBL" id="MN739743">
    <property type="protein sequence ID" value="QHT24194.1"/>
    <property type="molecule type" value="Genomic_DNA"/>
</dbReference>
<name>A0A6C0E552_9ZZZZ</name>
<proteinExistence type="predicted"/>
<accession>A0A6C0E552</accession>
<evidence type="ECO:0000313" key="1">
    <source>
        <dbReference type="EMBL" id="QHT24194.1"/>
    </source>
</evidence>